<dbReference type="Pfam" id="PF05919">
    <property type="entry name" value="Mitovir_RNA_pol"/>
    <property type="match status" value="1"/>
</dbReference>
<evidence type="ECO:0000256" key="2">
    <source>
        <dbReference type="ARBA" id="ARBA00022679"/>
    </source>
</evidence>
<dbReference type="PANTHER" id="PTHR34456:SF13">
    <property type="entry name" value="REVERSE TRANSCRIPTASE DOMAIN-CONTAINING PROTEIN"/>
    <property type="match status" value="1"/>
</dbReference>
<name>A0A6G9RU27_9VIRU</name>
<keyword evidence="4" id="KW-0812">Transmembrane</keyword>
<sequence>MMKFTNQRTLIIIRLFNLLFSIKISFVIRFIKDFNELRSKSGIKYAINYMKVARLHITRYICGKPLKTNNSLVSLTKDYFPKRFLYLKEYVDNPRNHKDLRAILTLLYYTRSVIPTNEEYKRLKPDFSTITKMNTKKFYTIPSWFIKDFVSKNGLESNIPEYSNELHYISSKSSPYGKATLNSTYGLFSMSNVHHNILNYWINLIGEEKYMEMFGNLIKDLWTDNRLFSYKSEDGHCGKLSIINDAELKLRVIAMVDYNSQVLLRPIHDNLLNLLRKFPSDRTYTQDPFNNWKKDSNHFHSLDLSAATDRFPIHLQEKLISYLYKDKLFAESWRNILVKRNYGYQGKSYRYNVGQPMGAYSSWAAFTITHHLVVHWSAYLCGYTDFKDYILLGDDIVIKHNKIAKKYKSIMNKLGVDISEAKSHVSKDTYEFAKRWIRKGIEISPLPLRGILNNISNPQVVLQQLMSYIHRSRMDINGNVLELVGELYNKIKFNRRFWTKSSINQYCYKFYYSYRYSVGLSSNEEMRIFFMRYLPEHIPVPRSDLIPGFIREILIGSLSFEVEKLSTSASQTFKKFISYYKNKKLEEIAMLRNHPFTHALYHLLNRKYKILQSSERLSNTDLIDNIVHMRIEEVDKLVEEFRDPYVKVAKLDKLWDKSRNNLKQINLEFESHWSRAPLLEGTTPYVDHNYFKSKISGPLSELDILRYGKYIDPNAPTQYW</sequence>
<evidence type="ECO:0000256" key="3">
    <source>
        <dbReference type="ARBA" id="ARBA00022695"/>
    </source>
</evidence>
<proteinExistence type="predicted"/>
<dbReference type="SUPFAM" id="SSF56672">
    <property type="entry name" value="DNA/RNA polymerases"/>
    <property type="match status" value="1"/>
</dbReference>
<keyword evidence="4" id="KW-1133">Transmembrane helix</keyword>
<dbReference type="InterPro" id="IPR008686">
    <property type="entry name" value="RNA_pol_mitovir"/>
</dbReference>
<keyword evidence="1 6" id="KW-0696">RNA-directed RNA polymerase</keyword>
<dbReference type="PANTHER" id="PTHR34456">
    <property type="entry name" value="MITOVIRUS RNA-DEPENDENT RNA POLYMERASE"/>
    <property type="match status" value="1"/>
</dbReference>
<evidence type="ECO:0000256" key="4">
    <source>
        <dbReference type="SAM" id="Phobius"/>
    </source>
</evidence>
<keyword evidence="4" id="KW-0472">Membrane</keyword>
<feature type="domain" description="Reverse transcriptase" evidence="5">
    <location>
        <begin position="224"/>
        <end position="441"/>
    </location>
</feature>
<dbReference type="EMBL" id="MN539789">
    <property type="protein sequence ID" value="QIR30251.1"/>
    <property type="molecule type" value="Genomic_RNA"/>
</dbReference>
<dbReference type="PROSITE" id="PS50878">
    <property type="entry name" value="RT_POL"/>
    <property type="match status" value="1"/>
</dbReference>
<keyword evidence="3" id="KW-0548">Nucleotidyltransferase</keyword>
<dbReference type="GO" id="GO:0003968">
    <property type="term" value="F:RNA-directed RNA polymerase activity"/>
    <property type="evidence" value="ECO:0007669"/>
    <property type="project" value="UniProtKB-KW"/>
</dbReference>
<dbReference type="InterPro" id="IPR000477">
    <property type="entry name" value="RT_dom"/>
</dbReference>
<keyword evidence="2" id="KW-0808">Transferase</keyword>
<feature type="transmembrane region" description="Helical" evidence="4">
    <location>
        <begin position="12"/>
        <end position="31"/>
    </location>
</feature>
<evidence type="ECO:0000256" key="1">
    <source>
        <dbReference type="ARBA" id="ARBA00022484"/>
    </source>
</evidence>
<accession>A0A6G9RU27</accession>
<evidence type="ECO:0000313" key="6">
    <source>
        <dbReference type="EMBL" id="QIR30251.1"/>
    </source>
</evidence>
<organism evidence="6">
    <name type="scientific">Plasmopara viticola lesion associated mitovirus 28</name>
    <dbReference type="NCBI Taxonomy" id="2719454"/>
    <lineage>
        <taxon>Viruses</taxon>
        <taxon>Riboviria</taxon>
        <taxon>Orthornavirae</taxon>
        <taxon>Lenarviricota</taxon>
        <taxon>Howeltoviricetes</taxon>
        <taxon>Cryppavirales</taxon>
        <taxon>Mitoviridae</taxon>
        <taxon>Mitovirus</taxon>
    </lineage>
</organism>
<evidence type="ECO:0000259" key="5">
    <source>
        <dbReference type="PROSITE" id="PS50878"/>
    </source>
</evidence>
<dbReference type="InterPro" id="IPR043502">
    <property type="entry name" value="DNA/RNA_pol_sf"/>
</dbReference>
<reference evidence="6" key="1">
    <citation type="journal article" date="2020" name="Virus Evol.">
        <title>Analysis of the virome associated to grapevine downy mildew lesions reveals new mycovirus lineages.</title>
        <authorList>
            <person name="Chiapello M."/>
            <person name="Rodriguez-Romero J."/>
            <person name="Ayllon M.A."/>
            <person name="Turina M."/>
        </authorList>
    </citation>
    <scope>NUCLEOTIDE SEQUENCE</scope>
    <source>
        <strain evidence="6">DMG-E_DN25449</strain>
    </source>
</reference>
<protein>
    <submittedName>
        <fullName evidence="6">RNA-dependent RNA polymerase</fullName>
    </submittedName>
</protein>